<dbReference type="PANTHER" id="PTHR33375:SF1">
    <property type="entry name" value="CHROMOSOME-PARTITIONING PROTEIN PARB-RELATED"/>
    <property type="match status" value="1"/>
</dbReference>
<reference evidence="7" key="1">
    <citation type="submission" date="2017-06" db="EMBL/GenBank/DDBJ databases">
        <title>Genome analysis of Fimbriiglobus ruber SP5, the first member of the order Planctomycetales with confirmed chitinolytic capability.</title>
        <authorList>
            <person name="Ravin N.V."/>
            <person name="Rakitin A.L."/>
            <person name="Ivanova A.A."/>
            <person name="Beletsky A.V."/>
            <person name="Kulichevskaya I.S."/>
            <person name="Mardanov A.V."/>
            <person name="Dedysh S.N."/>
        </authorList>
    </citation>
    <scope>NUCLEOTIDE SEQUENCE [LARGE SCALE GENOMIC DNA]</scope>
    <source>
        <strain evidence="7">SP5</strain>
    </source>
</reference>
<evidence type="ECO:0000256" key="3">
    <source>
        <dbReference type="SAM" id="MobiDB-lite"/>
    </source>
</evidence>
<dbReference type="GO" id="GO:0005694">
    <property type="term" value="C:chromosome"/>
    <property type="evidence" value="ECO:0007669"/>
    <property type="project" value="TreeGrafter"/>
</dbReference>
<dbReference type="SUPFAM" id="SSF110849">
    <property type="entry name" value="ParB/Sulfiredoxin"/>
    <property type="match status" value="1"/>
</dbReference>
<dbReference type="InterPro" id="IPR003115">
    <property type="entry name" value="ParB_N"/>
</dbReference>
<feature type="domain" description="ParB-like N-terminal" evidence="4">
    <location>
        <begin position="57"/>
        <end position="144"/>
    </location>
</feature>
<evidence type="ECO:0000313" key="7">
    <source>
        <dbReference type="Proteomes" id="UP000214646"/>
    </source>
</evidence>
<dbReference type="EMBL" id="NIDE01000012">
    <property type="protein sequence ID" value="OWK38939.1"/>
    <property type="molecule type" value="Genomic_DNA"/>
</dbReference>
<dbReference type="GO" id="GO:0003677">
    <property type="term" value="F:DNA binding"/>
    <property type="evidence" value="ECO:0007669"/>
    <property type="project" value="InterPro"/>
</dbReference>
<accession>A0A225DDB5</accession>
<protein>
    <submittedName>
        <fullName evidence="6">Chromosome (Plasmid) partitioning protein ParB / Stage 0 sporulation protein J</fullName>
    </submittedName>
</protein>
<dbReference type="InterPro" id="IPR050336">
    <property type="entry name" value="Chromosome_partition/occlusion"/>
</dbReference>
<dbReference type="Pfam" id="PF17762">
    <property type="entry name" value="HTH_ParB"/>
    <property type="match status" value="1"/>
</dbReference>
<dbReference type="Pfam" id="PF02195">
    <property type="entry name" value="ParB_N"/>
    <property type="match status" value="1"/>
</dbReference>
<comment type="similarity">
    <text evidence="1">Belongs to the ParB family.</text>
</comment>
<evidence type="ECO:0000259" key="4">
    <source>
        <dbReference type="SMART" id="SM00470"/>
    </source>
</evidence>
<feature type="region of interest" description="Disordered" evidence="3">
    <location>
        <begin position="19"/>
        <end position="45"/>
    </location>
</feature>
<dbReference type="SMART" id="SM00470">
    <property type="entry name" value="ParB"/>
    <property type="match status" value="1"/>
</dbReference>
<dbReference type="GO" id="GO:0007059">
    <property type="term" value="P:chromosome segregation"/>
    <property type="evidence" value="ECO:0007669"/>
    <property type="project" value="UniProtKB-KW"/>
</dbReference>
<feature type="region of interest" description="Disordered" evidence="3">
    <location>
        <begin position="242"/>
        <end position="272"/>
    </location>
</feature>
<dbReference type="NCBIfam" id="TIGR00180">
    <property type="entry name" value="parB_part"/>
    <property type="match status" value="1"/>
</dbReference>
<sequence length="314" mass="35022">MDKLTTPTRQQREIRAELGQTLGNFHPGQLPYPDARAAEPPARRRNPRALIVAASRIKTDPGQVRQKERDPSSERIQDLAKSITAVGLQQPPGVRETADGMYEIVYGEGRFVAMTEVLGWTEIEVMRVDVEAENLIWHQLHENIHRTNLDPLDLAAAVRQAQAQGHSLSQIAERMSKSETWVQKALTVSERLSEPAWQTLAASGERQAMDTVYAIAQVPPEAQEEIAREVVEKKLTRRETEALVETAKKKRTVAETPKRSGRKKKGKPYETTLRTAAGASVTVKFRKVEVEPSDVITALEEALQSLRQGIRSAA</sequence>
<feature type="compositionally biased region" description="Low complexity" evidence="3">
    <location>
        <begin position="31"/>
        <end position="40"/>
    </location>
</feature>
<gene>
    <name evidence="5" type="ORF">FRUB_06315</name>
    <name evidence="6" type="ORF">FRUB_06349</name>
</gene>
<dbReference type="Gene3D" id="3.90.1530.30">
    <property type="match status" value="1"/>
</dbReference>
<dbReference type="EMBL" id="NIDE01000012">
    <property type="protein sequence ID" value="OWK38973.1"/>
    <property type="molecule type" value="Genomic_DNA"/>
</dbReference>
<evidence type="ECO:0000256" key="2">
    <source>
        <dbReference type="ARBA" id="ARBA00022829"/>
    </source>
</evidence>
<dbReference type="AlphaFoldDB" id="A0A225DDB5"/>
<name>A0A225DDB5_9BACT</name>
<keyword evidence="2" id="KW-0159">Chromosome partition</keyword>
<evidence type="ECO:0000313" key="5">
    <source>
        <dbReference type="EMBL" id="OWK38939.1"/>
    </source>
</evidence>
<dbReference type="InterPro" id="IPR036086">
    <property type="entry name" value="ParB/Sulfiredoxin_sf"/>
</dbReference>
<reference evidence="6" key="2">
    <citation type="journal article" date="2018" name="Appl. Environ. Microbiol.">
        <title>Genome Analysis of Fimbriiglobus ruber SP5(T), a Planctomycete with Confirmed Chitinolytic Capability.</title>
        <authorList>
            <person name="Ravin N.V."/>
            <person name="Rakitin A.L."/>
            <person name="Ivanova A.A."/>
            <person name="Beletsky A.V."/>
            <person name="Kulichevskaya I.S."/>
            <person name="Mardanov A.V."/>
            <person name="Dedysh S.N."/>
        </authorList>
    </citation>
    <scope>NUCLEOTIDE SEQUENCE</scope>
    <source>
        <strain evidence="6">SP5</strain>
    </source>
</reference>
<dbReference type="RefSeq" id="WP_088257182.1">
    <property type="nucleotide sequence ID" value="NZ_NIDE01000012.1"/>
</dbReference>
<evidence type="ECO:0000256" key="1">
    <source>
        <dbReference type="ARBA" id="ARBA00006295"/>
    </source>
</evidence>
<dbReference type="OrthoDB" id="9802051at2"/>
<proteinExistence type="inferred from homology"/>
<dbReference type="Gene3D" id="1.10.10.2830">
    <property type="match status" value="1"/>
</dbReference>
<keyword evidence="7" id="KW-1185">Reference proteome</keyword>
<comment type="caution">
    <text evidence="6">The sequence shown here is derived from an EMBL/GenBank/DDBJ whole genome shotgun (WGS) entry which is preliminary data.</text>
</comment>
<evidence type="ECO:0000313" key="6">
    <source>
        <dbReference type="EMBL" id="OWK38973.1"/>
    </source>
</evidence>
<dbReference type="InterPro" id="IPR004437">
    <property type="entry name" value="ParB/RepB/Spo0J"/>
</dbReference>
<dbReference type="Proteomes" id="UP000214646">
    <property type="component" value="Unassembled WGS sequence"/>
</dbReference>
<organism evidence="6 7">
    <name type="scientific">Fimbriiglobus ruber</name>
    <dbReference type="NCBI Taxonomy" id="1908690"/>
    <lineage>
        <taxon>Bacteria</taxon>
        <taxon>Pseudomonadati</taxon>
        <taxon>Planctomycetota</taxon>
        <taxon>Planctomycetia</taxon>
        <taxon>Gemmatales</taxon>
        <taxon>Gemmataceae</taxon>
        <taxon>Fimbriiglobus</taxon>
    </lineage>
</organism>
<dbReference type="SUPFAM" id="SSF109709">
    <property type="entry name" value="KorB DNA-binding domain-like"/>
    <property type="match status" value="1"/>
</dbReference>
<dbReference type="PANTHER" id="PTHR33375">
    <property type="entry name" value="CHROMOSOME-PARTITIONING PROTEIN PARB-RELATED"/>
    <property type="match status" value="1"/>
</dbReference>
<dbReference type="InterPro" id="IPR041468">
    <property type="entry name" value="HTH_ParB/Spo0J"/>
</dbReference>